<proteinExistence type="predicted"/>
<organism evidence="3 4">
    <name type="scientific">Lasiodiplodia theobromae</name>
    <dbReference type="NCBI Taxonomy" id="45133"/>
    <lineage>
        <taxon>Eukaryota</taxon>
        <taxon>Fungi</taxon>
        <taxon>Dikarya</taxon>
        <taxon>Ascomycota</taxon>
        <taxon>Pezizomycotina</taxon>
        <taxon>Dothideomycetes</taxon>
        <taxon>Dothideomycetes incertae sedis</taxon>
        <taxon>Botryosphaeriales</taxon>
        <taxon>Botryosphaeriaceae</taxon>
        <taxon>Lasiodiplodia</taxon>
    </lineage>
</organism>
<accession>A0A5N5DRV0</accession>
<dbReference type="Proteomes" id="UP000325902">
    <property type="component" value="Unassembled WGS sequence"/>
</dbReference>
<dbReference type="InterPro" id="IPR001087">
    <property type="entry name" value="GDSL"/>
</dbReference>
<dbReference type="OrthoDB" id="1600564at2759"/>
<dbReference type="EMBL" id="VCHE01000006">
    <property type="protein sequence ID" value="KAB2579612.1"/>
    <property type="molecule type" value="Genomic_DNA"/>
</dbReference>
<dbReference type="InterPro" id="IPR051058">
    <property type="entry name" value="GDSL_Est/Lipase"/>
</dbReference>
<evidence type="ECO:0000256" key="2">
    <source>
        <dbReference type="SAM" id="SignalP"/>
    </source>
</evidence>
<keyword evidence="1" id="KW-0378">Hydrolase</keyword>
<feature type="chain" id="PRO_5025002857" evidence="2">
    <location>
        <begin position="23"/>
        <end position="287"/>
    </location>
</feature>
<evidence type="ECO:0000313" key="4">
    <source>
        <dbReference type="Proteomes" id="UP000325902"/>
    </source>
</evidence>
<dbReference type="PANTHER" id="PTHR45648">
    <property type="entry name" value="GDSL LIPASE/ACYLHYDROLASE FAMILY PROTEIN (AFU_ORTHOLOGUE AFUA_4G14700)"/>
    <property type="match status" value="1"/>
</dbReference>
<protein>
    <submittedName>
        <fullName evidence="3">Acetylesterase</fullName>
    </submittedName>
</protein>
<gene>
    <name evidence="3" type="primary">aes1_2</name>
    <name evidence="3" type="ORF">DBV05_g1823</name>
</gene>
<sequence length="287" mass="30894">MRSSFSKALPLAATLFLSSAKAQTNDTKYLLVFGDSYSTVGFWPGGDQPSASSPLGNPALPGTTTSGGLNWVGQVTSTLNTTLTLTWDFAVSGATTDKDIVDSYASACVDDQVDQFDQYLSGKPPGDDSLVVFWTGINDVGESFWDGTAAPIEKVMDRYFELLTHLFDAGLKKFVLFTVPPFNNAPAFAQQDETKVAQLKSDITDYNAALETRLTTFKAANSGAQGQVFDTTPSFEKVLSDPSAYGFTDTTCQSSDGTCVWTDSYHPSVKVHELVAKAFIDAIGDLW</sequence>
<dbReference type="CDD" id="cd01846">
    <property type="entry name" value="fatty_acyltransferase_like"/>
    <property type="match status" value="1"/>
</dbReference>
<dbReference type="InterPro" id="IPR036514">
    <property type="entry name" value="SGNH_hydro_sf"/>
</dbReference>
<dbReference type="GO" id="GO:0016788">
    <property type="term" value="F:hydrolase activity, acting on ester bonds"/>
    <property type="evidence" value="ECO:0007669"/>
    <property type="project" value="InterPro"/>
</dbReference>
<dbReference type="AlphaFoldDB" id="A0A5N5DRV0"/>
<dbReference type="SUPFAM" id="SSF52266">
    <property type="entry name" value="SGNH hydrolase"/>
    <property type="match status" value="1"/>
</dbReference>
<dbReference type="Pfam" id="PF00657">
    <property type="entry name" value="Lipase_GDSL"/>
    <property type="match status" value="1"/>
</dbReference>
<comment type="caution">
    <text evidence="3">The sequence shown here is derived from an EMBL/GenBank/DDBJ whole genome shotgun (WGS) entry which is preliminary data.</text>
</comment>
<feature type="signal peptide" evidence="2">
    <location>
        <begin position="1"/>
        <end position="22"/>
    </location>
</feature>
<evidence type="ECO:0000313" key="3">
    <source>
        <dbReference type="EMBL" id="KAB2579612.1"/>
    </source>
</evidence>
<keyword evidence="4" id="KW-1185">Reference proteome</keyword>
<dbReference type="Gene3D" id="3.40.50.1110">
    <property type="entry name" value="SGNH hydrolase"/>
    <property type="match status" value="1"/>
</dbReference>
<evidence type="ECO:0000256" key="1">
    <source>
        <dbReference type="ARBA" id="ARBA00022801"/>
    </source>
</evidence>
<dbReference type="PANTHER" id="PTHR45648:SF22">
    <property type="entry name" value="GDSL LIPASE_ACYLHYDROLASE FAMILY PROTEIN (AFU_ORTHOLOGUE AFUA_4G14700)"/>
    <property type="match status" value="1"/>
</dbReference>
<name>A0A5N5DRV0_9PEZI</name>
<keyword evidence="2" id="KW-0732">Signal</keyword>
<reference evidence="3 4" key="1">
    <citation type="journal article" date="2019" name="Sci. Rep.">
        <title>A multi-omics analysis of the grapevine pathogen Lasiodiplodia theobromae reveals that temperature affects the expression of virulence- and pathogenicity-related genes.</title>
        <authorList>
            <person name="Felix C."/>
            <person name="Meneses R."/>
            <person name="Goncalves M.F.M."/>
            <person name="Tilleman L."/>
            <person name="Duarte A.S."/>
            <person name="Jorrin-Novo J.V."/>
            <person name="Van de Peer Y."/>
            <person name="Deforce D."/>
            <person name="Van Nieuwerburgh F."/>
            <person name="Esteves A.C."/>
            <person name="Alves A."/>
        </authorList>
    </citation>
    <scope>NUCLEOTIDE SEQUENCE [LARGE SCALE GENOMIC DNA]</scope>
    <source>
        <strain evidence="3 4">LA-SOL3</strain>
    </source>
</reference>